<dbReference type="Gene3D" id="3.40.50.1820">
    <property type="entry name" value="alpha/beta hydrolase"/>
    <property type="match status" value="1"/>
</dbReference>
<dbReference type="Proteomes" id="UP000266906">
    <property type="component" value="Unassembled WGS sequence"/>
</dbReference>
<evidence type="ECO:0000256" key="1">
    <source>
        <dbReference type="ARBA" id="ARBA00022801"/>
    </source>
</evidence>
<dbReference type="InterPro" id="IPR029058">
    <property type="entry name" value="AB_hydrolase_fold"/>
</dbReference>
<comment type="caution">
    <text evidence="4">The sequence shown here is derived from an EMBL/GenBank/DDBJ whole genome shotgun (WGS) entry which is preliminary data.</text>
</comment>
<dbReference type="PANTHER" id="PTHR48081:SF8">
    <property type="entry name" value="ALPHA_BETA HYDROLASE FOLD-3 DOMAIN-CONTAINING PROTEIN-RELATED"/>
    <property type="match status" value="1"/>
</dbReference>
<reference evidence="4 5" key="1">
    <citation type="submission" date="2018-11" db="EMBL/GenBank/DDBJ databases">
        <title>Sequencing the genomes of 1000 actinobacteria strains.</title>
        <authorList>
            <person name="Klenk H.-P."/>
        </authorList>
    </citation>
    <scope>NUCLEOTIDE SEQUENCE [LARGE SCALE GENOMIC DNA]</scope>
    <source>
        <strain evidence="4 5">DSM 44781</strain>
    </source>
</reference>
<dbReference type="EMBL" id="RKQG01000002">
    <property type="protein sequence ID" value="RPE29093.1"/>
    <property type="molecule type" value="Genomic_DNA"/>
</dbReference>
<sequence>MTTTHRTTPDFPDFPDFLRGEPLDGHPLRAHLRDLDRLEETLAFNRAFERAAGSRPARRGPLDAQTLARLRRNRLGGDTPPRRLPQARDRRLPGGVRVRVLDPGSPEGVLLHLHGGGWAFGSADGQDERLWELALGTRLAVVSVEYRLAPEHPHPAAPEDCERAARWLAEHAVTEFGTDRLLIAGESAGAHLAVLTLLRLRAGHPGAYCGAQLAFGPYGLSMTPSQRSFGDRALLSNTRSLQGSYEMFSPGADAGRRRDPALSPLYADLAGLPPARLVVGTEDPLLDDSVLLARRWQEAGGTAELDVVAGAMHGFTLYPLTVTDRERRREREFLAAAGR</sequence>
<dbReference type="InterPro" id="IPR013094">
    <property type="entry name" value="AB_hydrolase_3"/>
</dbReference>
<dbReference type="SUPFAM" id="SSF53474">
    <property type="entry name" value="alpha/beta-Hydrolases"/>
    <property type="match status" value="1"/>
</dbReference>
<dbReference type="GO" id="GO:0016787">
    <property type="term" value="F:hydrolase activity"/>
    <property type="evidence" value="ECO:0007669"/>
    <property type="project" value="UniProtKB-KW"/>
</dbReference>
<keyword evidence="5" id="KW-1185">Reference proteome</keyword>
<dbReference type="Pfam" id="PF07859">
    <property type="entry name" value="Abhydrolase_3"/>
    <property type="match status" value="1"/>
</dbReference>
<organism evidence="4 5">
    <name type="scientific">Kitasatospora cineracea</name>
    <dbReference type="NCBI Taxonomy" id="88074"/>
    <lineage>
        <taxon>Bacteria</taxon>
        <taxon>Bacillati</taxon>
        <taxon>Actinomycetota</taxon>
        <taxon>Actinomycetes</taxon>
        <taxon>Kitasatosporales</taxon>
        <taxon>Streptomycetaceae</taxon>
        <taxon>Kitasatospora</taxon>
    </lineage>
</organism>
<feature type="region of interest" description="Disordered" evidence="2">
    <location>
        <begin position="70"/>
        <end position="90"/>
    </location>
</feature>
<evidence type="ECO:0000259" key="3">
    <source>
        <dbReference type="Pfam" id="PF07859"/>
    </source>
</evidence>
<protein>
    <submittedName>
        <fullName evidence="4">Acetyl esterase/lipase</fullName>
    </submittedName>
</protein>
<dbReference type="AlphaFoldDB" id="A0A3N4R6D7"/>
<name>A0A3N4R6D7_9ACTN</name>
<feature type="domain" description="Alpha/beta hydrolase fold-3" evidence="3">
    <location>
        <begin position="110"/>
        <end position="316"/>
    </location>
</feature>
<dbReference type="RefSeq" id="WP_123820697.1">
    <property type="nucleotide sequence ID" value="NZ_RKQG01000002.1"/>
</dbReference>
<evidence type="ECO:0000313" key="5">
    <source>
        <dbReference type="Proteomes" id="UP000266906"/>
    </source>
</evidence>
<dbReference type="InterPro" id="IPR050300">
    <property type="entry name" value="GDXG_lipolytic_enzyme"/>
</dbReference>
<proteinExistence type="predicted"/>
<gene>
    <name evidence="4" type="ORF">EDD38_6242</name>
</gene>
<keyword evidence="1" id="KW-0378">Hydrolase</keyword>
<evidence type="ECO:0000256" key="2">
    <source>
        <dbReference type="SAM" id="MobiDB-lite"/>
    </source>
</evidence>
<dbReference type="PANTHER" id="PTHR48081">
    <property type="entry name" value="AB HYDROLASE SUPERFAMILY PROTEIN C4A8.06C"/>
    <property type="match status" value="1"/>
</dbReference>
<accession>A0A3N4R6D7</accession>
<evidence type="ECO:0000313" key="4">
    <source>
        <dbReference type="EMBL" id="RPE29093.1"/>
    </source>
</evidence>